<dbReference type="Pfam" id="PF13385">
    <property type="entry name" value="Laminin_G_3"/>
    <property type="match status" value="2"/>
</dbReference>
<evidence type="ECO:0000256" key="1">
    <source>
        <dbReference type="ARBA" id="ARBA00022729"/>
    </source>
</evidence>
<dbReference type="InterPro" id="IPR006558">
    <property type="entry name" value="LamG-like"/>
</dbReference>
<accession>A0A6L7IRA0</accession>
<dbReference type="EMBL" id="CP063310">
    <property type="protein sequence ID" value="QOS68319.1"/>
    <property type="molecule type" value="Genomic_DNA"/>
</dbReference>
<proteinExistence type="predicted"/>
<evidence type="ECO:0000259" key="3">
    <source>
        <dbReference type="SMART" id="SM00560"/>
    </source>
</evidence>
<dbReference type="InterPro" id="IPR013320">
    <property type="entry name" value="ConA-like_dom_sf"/>
</dbReference>
<evidence type="ECO:0000313" key="4">
    <source>
        <dbReference type="EMBL" id="QOS68319.1"/>
    </source>
</evidence>
<name>A0A6L7IRA0_9ACTN</name>
<dbReference type="SUPFAM" id="SSF49899">
    <property type="entry name" value="Concanavalin A-like lectins/glucanases"/>
    <property type="match status" value="2"/>
</dbReference>
<reference evidence="4 5" key="1">
    <citation type="submission" date="2020-10" db="EMBL/GenBank/DDBJ databases">
        <title>Eggerthella sp. nov., isolated from human feces.</title>
        <authorList>
            <person name="Yajun G."/>
        </authorList>
    </citation>
    <scope>NUCLEOTIDE SEQUENCE [LARGE SCALE GENOMIC DNA]</scope>
    <source>
        <strain evidence="4 5">HF-1101</strain>
    </source>
</reference>
<dbReference type="SMART" id="SM00560">
    <property type="entry name" value="LamGL"/>
    <property type="match status" value="1"/>
</dbReference>
<dbReference type="AlphaFoldDB" id="A0A6L7IRA0"/>
<dbReference type="PANTHER" id="PTHR42535:SF2">
    <property type="entry name" value="CHROMOSOME UNDETERMINED SCAFFOLD_146, WHOLE GENOME SHOTGUN SEQUENCE"/>
    <property type="match status" value="1"/>
</dbReference>
<dbReference type="Gene3D" id="2.60.120.200">
    <property type="match status" value="2"/>
</dbReference>
<keyword evidence="2" id="KW-1015">Disulfide bond</keyword>
<keyword evidence="1" id="KW-0732">Signal</keyword>
<evidence type="ECO:0000256" key="2">
    <source>
        <dbReference type="ARBA" id="ARBA00023157"/>
    </source>
</evidence>
<dbReference type="Proteomes" id="UP000478463">
    <property type="component" value="Chromosome"/>
</dbReference>
<gene>
    <name evidence="4" type="ORF">GS424_000110</name>
</gene>
<organism evidence="4 5">
    <name type="scientific">Eggerthella guodeyinii</name>
    <dbReference type="NCBI Taxonomy" id="2690837"/>
    <lineage>
        <taxon>Bacteria</taxon>
        <taxon>Bacillati</taxon>
        <taxon>Actinomycetota</taxon>
        <taxon>Coriobacteriia</taxon>
        <taxon>Eggerthellales</taxon>
        <taxon>Eggerthellaceae</taxon>
        <taxon>Eggerthella</taxon>
    </lineage>
</organism>
<protein>
    <recommendedName>
        <fullName evidence="3">LamG-like jellyroll fold domain-containing protein</fullName>
    </recommendedName>
</protein>
<evidence type="ECO:0000313" key="5">
    <source>
        <dbReference type="Proteomes" id="UP000478463"/>
    </source>
</evidence>
<sequence>MEYAGQYIALCLGGAGSASAPAPGIALDGTVPFTLDAMVRGVPVETDASVLRQEGALDIRLTAKGFSFWREGFGTCSTSSDGEAFQQGEWNHLCIAYEPGTVRLFVNGALDRVMQKPCKGSASTKPFAIGAGVKGGVRQLRLFDRALGGMEVQDLLLMDYADIQASSYAGDLAAFYDFGCKAPVEHVSGSSIALQGDANMRALFPSVKLRGSAYLAISNEPAINPAGRRNDAYSVQAWIRLEPFDGQDAYTVFANGDQMGEAGMSLYVARDGTSWRLGALRGNEAPMVSKGTVPPELWTNVCVTYDGLQTQSLYVDGVLDSQISTCLPISDVLEEPKLRIGADLSNGSDNGKDCFSGAISRVDMWNRALTAAEVKSYAAEEPSFDAEGLQASYDLSFSDVNNAVSADPIGLRNGAVVDEVVQEAGATPMMAACAPATEPLSDGELQRCRAACLKGNDPAPLRVSRLEKDGRVYFVGHYRDGSQTIAEAEAGFDEWTLWYIELVLLLVGGALTVLAGVRVTGGDKITNFIVTKIMPNPAFRSLFSGSVSFKTIITFFYLLKTNGLLTPLLKAAMSGLRWFKVIWSIAVMVTMAVAICTGMGLLYYATALADLAVSLIVHLADMPASGTLLPCGVSALFFDHHAVTSTTSLPAGEADAIALAWSGTQLVSKPEWDSGKSDPCAYCIEAVKDKKITVKVNLTCSDPSLASVNVRAIDKSRSTLLGNSDEATATFRYGKASGIMLAFPYHVLAGKGVGKHALQLEWQCYYQGEWKKMTVTKHVMYTLLAYPNEPWLSRNGPTQYPWVSLLDKACTWAAGKKTPEEVAGAIELKVNEGLGLEYDTSGWGQSYYCGTNGLFYLSGFLTLYSHLVNCTDCATIVTTFANALGCDLYEARMEDPASMKPFAFVEVKSIGKKVWKDGRFTYHEVAVSKRAAATGNQNRAVYDACCTLNGSATPASTSGRDPVLSNGMSFSDYDDTAPIPRTIVARSSYREHFATNDAEGVGLCIYHWASEQRRSAMP</sequence>
<dbReference type="PANTHER" id="PTHR42535">
    <property type="entry name" value="OOKINETE PROTEIN, PUTATIVE-RELATED"/>
    <property type="match status" value="1"/>
</dbReference>
<feature type="domain" description="LamG-like jellyroll fold" evidence="3">
    <location>
        <begin position="231"/>
        <end position="372"/>
    </location>
</feature>
<dbReference type="KEGG" id="egd:GS424_000110"/>
<dbReference type="RefSeq" id="WP_160940814.1">
    <property type="nucleotide sequence ID" value="NZ_CP063310.1"/>
</dbReference>